<evidence type="ECO:0000256" key="4">
    <source>
        <dbReference type="PROSITE-ProRule" id="PRU00723"/>
    </source>
</evidence>
<feature type="region of interest" description="Disordered" evidence="5">
    <location>
        <begin position="583"/>
        <end position="658"/>
    </location>
</feature>
<feature type="domain" description="C3H1-type" evidence="6">
    <location>
        <begin position="128"/>
        <end position="156"/>
    </location>
</feature>
<dbReference type="SMART" id="SM00356">
    <property type="entry name" value="ZnF_C3H1"/>
    <property type="match status" value="3"/>
</dbReference>
<reference evidence="7" key="1">
    <citation type="submission" date="2022-12" db="EMBL/GenBank/DDBJ databases">
        <title>Draft genome assemblies for two species of Escallonia (Escalloniales).</title>
        <authorList>
            <person name="Chanderbali A."/>
            <person name="Dervinis C."/>
            <person name="Anghel I."/>
            <person name="Soltis D."/>
            <person name="Soltis P."/>
            <person name="Zapata F."/>
        </authorList>
    </citation>
    <scope>NUCLEOTIDE SEQUENCE</scope>
    <source>
        <strain evidence="7">UCBG92.1500</strain>
        <tissue evidence="7">Leaf</tissue>
    </source>
</reference>
<dbReference type="InterPro" id="IPR052650">
    <property type="entry name" value="Zinc_finger_CCCH"/>
</dbReference>
<dbReference type="PANTHER" id="PTHR36886">
    <property type="entry name" value="PROTEIN FRIGIDA-ESSENTIAL 1"/>
    <property type="match status" value="1"/>
</dbReference>
<dbReference type="EMBL" id="JAVXUO010001642">
    <property type="protein sequence ID" value="KAK2980370.1"/>
    <property type="molecule type" value="Genomic_DNA"/>
</dbReference>
<feature type="zinc finger region" description="C3H1-type" evidence="4">
    <location>
        <begin position="63"/>
        <end position="85"/>
    </location>
</feature>
<feature type="compositionally biased region" description="Low complexity" evidence="5">
    <location>
        <begin position="513"/>
        <end position="523"/>
    </location>
</feature>
<dbReference type="InterPro" id="IPR000571">
    <property type="entry name" value="Znf_CCCH"/>
</dbReference>
<dbReference type="Proteomes" id="UP001187471">
    <property type="component" value="Unassembled WGS sequence"/>
</dbReference>
<organism evidence="7 8">
    <name type="scientific">Escallonia rubra</name>
    <dbReference type="NCBI Taxonomy" id="112253"/>
    <lineage>
        <taxon>Eukaryota</taxon>
        <taxon>Viridiplantae</taxon>
        <taxon>Streptophyta</taxon>
        <taxon>Embryophyta</taxon>
        <taxon>Tracheophyta</taxon>
        <taxon>Spermatophyta</taxon>
        <taxon>Magnoliopsida</taxon>
        <taxon>eudicotyledons</taxon>
        <taxon>Gunneridae</taxon>
        <taxon>Pentapetalae</taxon>
        <taxon>asterids</taxon>
        <taxon>campanulids</taxon>
        <taxon>Escalloniales</taxon>
        <taxon>Escalloniaceae</taxon>
        <taxon>Escallonia</taxon>
    </lineage>
</organism>
<dbReference type="Gene3D" id="1.20.120.1350">
    <property type="entry name" value="Pneumovirus matrix protein 2 (M2), zinc-binding domain"/>
    <property type="match status" value="1"/>
</dbReference>
<dbReference type="Pfam" id="PF23030">
    <property type="entry name" value="SCAF11-like_C"/>
    <property type="match status" value="1"/>
</dbReference>
<dbReference type="PANTHER" id="PTHR36886:SF8">
    <property type="entry name" value="ZINC FINGER CCCH DOMAIN-CONTAINING PROTEIN 38"/>
    <property type="match status" value="1"/>
</dbReference>
<keyword evidence="1 4" id="KW-0479">Metal-binding</keyword>
<dbReference type="Gene3D" id="3.30.1370.210">
    <property type="match status" value="1"/>
</dbReference>
<evidence type="ECO:0000259" key="6">
    <source>
        <dbReference type="PROSITE" id="PS50103"/>
    </source>
</evidence>
<feature type="compositionally biased region" description="Basic and acidic residues" evidence="5">
    <location>
        <begin position="631"/>
        <end position="658"/>
    </location>
</feature>
<feature type="domain" description="C3H1-type" evidence="6">
    <location>
        <begin position="192"/>
        <end position="219"/>
    </location>
</feature>
<name>A0AA88UDF6_9ASTE</name>
<dbReference type="GO" id="GO:0008270">
    <property type="term" value="F:zinc ion binding"/>
    <property type="evidence" value="ECO:0007669"/>
    <property type="project" value="UniProtKB-KW"/>
</dbReference>
<dbReference type="InterPro" id="IPR057031">
    <property type="entry name" value="SFR19-like_C"/>
</dbReference>
<feature type="domain" description="C3H1-type" evidence="6">
    <location>
        <begin position="63"/>
        <end position="85"/>
    </location>
</feature>
<gene>
    <name evidence="7" type="ORF">RJ640_014543</name>
</gene>
<evidence type="ECO:0000256" key="5">
    <source>
        <dbReference type="SAM" id="MobiDB-lite"/>
    </source>
</evidence>
<evidence type="ECO:0000256" key="2">
    <source>
        <dbReference type="ARBA" id="ARBA00022771"/>
    </source>
</evidence>
<keyword evidence="3 4" id="KW-0862">Zinc</keyword>
<feature type="region of interest" description="Disordered" evidence="5">
    <location>
        <begin position="513"/>
        <end position="540"/>
    </location>
</feature>
<dbReference type="InterPro" id="IPR036855">
    <property type="entry name" value="Znf_CCCH_sf"/>
</dbReference>
<feature type="zinc finger region" description="C3H1-type" evidence="4">
    <location>
        <begin position="128"/>
        <end position="156"/>
    </location>
</feature>
<evidence type="ECO:0000256" key="3">
    <source>
        <dbReference type="ARBA" id="ARBA00022833"/>
    </source>
</evidence>
<keyword evidence="8" id="KW-1185">Reference proteome</keyword>
<keyword evidence="2 4" id="KW-0863">Zinc-finger</keyword>
<proteinExistence type="predicted"/>
<dbReference type="AlphaFoldDB" id="A0AA88UDF6"/>
<feature type="zinc finger region" description="C3H1-type" evidence="4">
    <location>
        <begin position="192"/>
        <end position="219"/>
    </location>
</feature>
<feature type="region of interest" description="Disordered" evidence="5">
    <location>
        <begin position="1"/>
        <end position="48"/>
    </location>
</feature>
<evidence type="ECO:0000256" key="1">
    <source>
        <dbReference type="ARBA" id="ARBA00022723"/>
    </source>
</evidence>
<comment type="caution">
    <text evidence="7">The sequence shown here is derived from an EMBL/GenBank/DDBJ whole genome shotgun (WGS) entry which is preliminary data.</text>
</comment>
<accession>A0AA88UDF6</accession>
<dbReference type="PROSITE" id="PS50103">
    <property type="entry name" value="ZF_C3H1"/>
    <property type="match status" value="3"/>
</dbReference>
<dbReference type="SUPFAM" id="SSF90229">
    <property type="entry name" value="CCCH zinc finger"/>
    <property type="match status" value="1"/>
</dbReference>
<evidence type="ECO:0000313" key="7">
    <source>
        <dbReference type="EMBL" id="KAK2980370.1"/>
    </source>
</evidence>
<evidence type="ECO:0000313" key="8">
    <source>
        <dbReference type="Proteomes" id="UP001187471"/>
    </source>
</evidence>
<protein>
    <recommendedName>
        <fullName evidence="6">C3H1-type domain-containing protein</fullName>
    </recommendedName>
</protein>
<dbReference type="Pfam" id="PF14608">
    <property type="entry name" value="zf-CCCH_2"/>
    <property type="match status" value="2"/>
</dbReference>
<sequence length="747" mass="82820">MAWDGDARYGTKMSPGLDDWRQQKRSRSPKSDWGRSYRSRSRTPQHEFELDSGFEERNIMAQPCKDLGAGRCKRGDHCPYFHQDVKDSENRRYPEGGLTDSLEGRSRRFSGSKNFSYDDARALPLRPGRYENICNEFLKGRCLMGASCKYDQHSAGSNGIDKWSAYELLKEREIDRERGDSFNNIRKFESRRSGDIPCKFFAAGHCRNGKSCQFSHQGHTHDSPDDRSRDEWRLRSNNINNVDHVREGLKWSHRTVSEAAELPEWNGDSIGVSESRSAENWVGDMEISPTWDSSFPSSNHMVMGEPGYMTQTSQSLIHNVPALQSVQQDMSREECQKHHTFLAIQPLRSHNSGFQSNPRLREDTVGALACEDRNSTRDTCLLGNDLNISVTVPQQSLNMIGQGLLLMSHPLPGSSTFGQSQQTYPLQAARSEIINPQNQHVFQENVSVTKPDFGDLSRSEIITQTPCSQQIVSTEQLSQLSSISASLAQYLGTGQLYAALNGSISIEGMPSSISSSAGPVASSTKLNPSIGSKRQYDPLSDSIESIKPDIDKLPPGFAPISVKERSTADEKLEIMSQIFLPPSLASGASDGDMGRSGNLEAEPPSNKRHQVNELGQAGNNKEDENGGAVAEHSKEGQDDGPLEKIDGDGQAEESKKNNDAKGIRAFKFALAEFVKELLKPTYKDSQISKDAFKIIVKKVVDKVIGSVQGANIPQSQEKIDNYLSSSKQKLSKLVQAYVEKLKKTSVA</sequence>